<accession>A0ACC0K7A8</accession>
<evidence type="ECO:0000313" key="2">
    <source>
        <dbReference type="Proteomes" id="UP001064048"/>
    </source>
</evidence>
<proteinExistence type="predicted"/>
<organism evidence="1 2">
    <name type="scientific">Choristoneura fumiferana</name>
    <name type="common">Spruce budworm moth</name>
    <name type="synonym">Archips fumiferana</name>
    <dbReference type="NCBI Taxonomy" id="7141"/>
    <lineage>
        <taxon>Eukaryota</taxon>
        <taxon>Metazoa</taxon>
        <taxon>Ecdysozoa</taxon>
        <taxon>Arthropoda</taxon>
        <taxon>Hexapoda</taxon>
        <taxon>Insecta</taxon>
        <taxon>Pterygota</taxon>
        <taxon>Neoptera</taxon>
        <taxon>Endopterygota</taxon>
        <taxon>Lepidoptera</taxon>
        <taxon>Glossata</taxon>
        <taxon>Ditrysia</taxon>
        <taxon>Tortricoidea</taxon>
        <taxon>Tortricidae</taxon>
        <taxon>Tortricinae</taxon>
        <taxon>Choristoneura</taxon>
    </lineage>
</organism>
<evidence type="ECO:0000313" key="1">
    <source>
        <dbReference type="EMBL" id="KAI8432298.1"/>
    </source>
</evidence>
<reference evidence="1 2" key="1">
    <citation type="journal article" date="2022" name="Genome Biol. Evol.">
        <title>The Spruce Budworm Genome: Reconstructing the Evolutionary History of Antifreeze Proteins.</title>
        <authorList>
            <person name="Beliveau C."/>
            <person name="Gagne P."/>
            <person name="Picq S."/>
            <person name="Vernygora O."/>
            <person name="Keeling C.I."/>
            <person name="Pinkney K."/>
            <person name="Doucet D."/>
            <person name="Wen F."/>
            <person name="Johnston J.S."/>
            <person name="Maaroufi H."/>
            <person name="Boyle B."/>
            <person name="Laroche J."/>
            <person name="Dewar K."/>
            <person name="Juretic N."/>
            <person name="Blackburn G."/>
            <person name="Nisole A."/>
            <person name="Brunet B."/>
            <person name="Brandao M."/>
            <person name="Lumley L."/>
            <person name="Duan J."/>
            <person name="Quan G."/>
            <person name="Lucarotti C.J."/>
            <person name="Roe A.D."/>
            <person name="Sperling F.A.H."/>
            <person name="Levesque R.C."/>
            <person name="Cusson M."/>
        </authorList>
    </citation>
    <scope>NUCLEOTIDE SEQUENCE [LARGE SCALE GENOMIC DNA]</scope>
    <source>
        <strain evidence="1">Glfc:IPQL:Cfum</strain>
    </source>
</reference>
<sequence length="196" mass="22370">MPAPELFYNILQMDLENYRPLPAKGTGDDPVRRQRCGCLRTSEKLQQLLSSFPAPPPPSPAPDDDCPKCKEEKCKLYTPIPQYPSCNDYMPLNQHVDKFTESSFDSLKKPVSLGWSVAVELMKLVQLAVTATALALYYLVYCYMQLIYYTLRTALYFHEADGPMKITIGVVSVTTTIIAFNLLMRVERYVDIFNFF</sequence>
<protein>
    <submittedName>
        <fullName evidence="1">Uncharacterized protein</fullName>
    </submittedName>
</protein>
<name>A0ACC0K7A8_CHOFU</name>
<comment type="caution">
    <text evidence="1">The sequence shown here is derived from an EMBL/GenBank/DDBJ whole genome shotgun (WGS) entry which is preliminary data.</text>
</comment>
<dbReference type="Proteomes" id="UP001064048">
    <property type="component" value="Chromosome 7"/>
</dbReference>
<dbReference type="EMBL" id="CM046107">
    <property type="protein sequence ID" value="KAI8432298.1"/>
    <property type="molecule type" value="Genomic_DNA"/>
</dbReference>
<keyword evidence="2" id="KW-1185">Reference proteome</keyword>
<gene>
    <name evidence="1" type="ORF">MSG28_004718</name>
</gene>